<keyword evidence="3" id="KW-1185">Reference proteome</keyword>
<feature type="region of interest" description="Disordered" evidence="1">
    <location>
        <begin position="152"/>
        <end position="186"/>
    </location>
</feature>
<name>A0ABN9SLQ4_9DINO</name>
<sequence length="381" mass="41721">MQAERDGTCKSRALAALGWLLRLDEKALDWYVESTREMFLVELRARQKVRRGMLRCADESLDPESEGEEEEIFGSLMSTGRRDKFGRTMHMKVCHANTARYNHLVDQGCSVTTRGRCLPDQQGAGALLPSDSPEASLRRRREAEVQRIRQVAAREQRGGPGAAAPAEPPPGAPAGAPGAGGAPLGPEQRWRAIEDHEARWHFLETTCFFGHNIGFRKIKKLYARDEVLASQARGGEAAPALADGPAAPRGDGLGFGDTKYLRKYTVGGANYVTHEADPIFQEPVENFLGFLSGDRDETITLPFYALPFPSCFQAVALKDYVKGRTLALDLEGDFDEHVQKQVSDFSIPSGNIFVAGGFLNDPSSYNRASASVSAPVRLRAP</sequence>
<proteinExistence type="predicted"/>
<reference evidence="2" key="1">
    <citation type="submission" date="2023-10" db="EMBL/GenBank/DDBJ databases">
        <authorList>
            <person name="Chen Y."/>
            <person name="Shah S."/>
            <person name="Dougan E. K."/>
            <person name="Thang M."/>
            <person name="Chan C."/>
        </authorList>
    </citation>
    <scope>NUCLEOTIDE SEQUENCE [LARGE SCALE GENOMIC DNA]</scope>
</reference>
<evidence type="ECO:0000256" key="1">
    <source>
        <dbReference type="SAM" id="MobiDB-lite"/>
    </source>
</evidence>
<dbReference type="Proteomes" id="UP001189429">
    <property type="component" value="Unassembled WGS sequence"/>
</dbReference>
<evidence type="ECO:0000313" key="2">
    <source>
        <dbReference type="EMBL" id="CAK0832747.1"/>
    </source>
</evidence>
<comment type="caution">
    <text evidence="2">The sequence shown here is derived from an EMBL/GenBank/DDBJ whole genome shotgun (WGS) entry which is preliminary data.</text>
</comment>
<accession>A0ABN9SLQ4</accession>
<gene>
    <name evidence="2" type="ORF">PCOR1329_LOCUS30681</name>
</gene>
<evidence type="ECO:0000313" key="3">
    <source>
        <dbReference type="Proteomes" id="UP001189429"/>
    </source>
</evidence>
<dbReference type="EMBL" id="CAUYUJ010011870">
    <property type="protein sequence ID" value="CAK0832747.1"/>
    <property type="molecule type" value="Genomic_DNA"/>
</dbReference>
<protein>
    <submittedName>
        <fullName evidence="2">Uncharacterized protein</fullName>
    </submittedName>
</protein>
<organism evidence="2 3">
    <name type="scientific">Prorocentrum cordatum</name>
    <dbReference type="NCBI Taxonomy" id="2364126"/>
    <lineage>
        <taxon>Eukaryota</taxon>
        <taxon>Sar</taxon>
        <taxon>Alveolata</taxon>
        <taxon>Dinophyceae</taxon>
        <taxon>Prorocentrales</taxon>
        <taxon>Prorocentraceae</taxon>
        <taxon>Prorocentrum</taxon>
    </lineage>
</organism>